<name>A0A511KH25_RHOTO</name>
<evidence type="ECO:0000256" key="12">
    <source>
        <dbReference type="SAM" id="MobiDB-lite"/>
    </source>
</evidence>
<sequence length="447" mass="48852">MLVGGVARPGGRSSLRTVRTSIRRVRQRGTSIDVGRWLTTSLKRHQQQDSEAATWGPPPTGTKVFTCMSGGVDSSVAARLLLERGYEVEPVFMRNWDTVDEQSGSGGCEWERDWEDVRTVCRENLGGLKPRLVDLSREYWSYVFEPALEGWAAGVTPNPDVSCNQHIKFRILPERLLAQDPSAWIATGHWARLGPSPLDPSQPALFRSANTGKDQSHYLSTSPITALRRTLFPLGAFPSKHDVRDLARGWGMHTGEKKDSMGICFVGVRKGFSGFLDSYLPPSPGNILDSSGKFVGRHNGLWRYTVGERARIGGQSEAMFIANKDAEHNTITIVPKRRVTTLSHFEDSVSHPPPELDLPQGFEAEAQTRSLPFGALAKCTVRRWGNGSLDIDLHEPLIGVSPGQTVALYKGDWCLGGGTIQSTLTLADRSEEGAAQGQSTSTGSATA</sequence>
<dbReference type="InterPro" id="IPR014729">
    <property type="entry name" value="Rossmann-like_a/b/a_fold"/>
</dbReference>
<dbReference type="InterPro" id="IPR004506">
    <property type="entry name" value="MnmA-like"/>
</dbReference>
<evidence type="ECO:0000256" key="2">
    <source>
        <dbReference type="ARBA" id="ARBA00006191"/>
    </source>
</evidence>
<dbReference type="Gene3D" id="2.30.30.280">
    <property type="entry name" value="Adenine nucleotide alpha hydrolases-like domains"/>
    <property type="match status" value="1"/>
</dbReference>
<evidence type="ECO:0000256" key="10">
    <source>
        <dbReference type="ARBA" id="ARBA00023157"/>
    </source>
</evidence>
<dbReference type="Proteomes" id="UP000321518">
    <property type="component" value="Unassembled WGS sequence"/>
</dbReference>
<evidence type="ECO:0000256" key="3">
    <source>
        <dbReference type="ARBA" id="ARBA00011953"/>
    </source>
</evidence>
<evidence type="ECO:0000256" key="7">
    <source>
        <dbReference type="ARBA" id="ARBA00022741"/>
    </source>
</evidence>
<dbReference type="GO" id="GO:0032259">
    <property type="term" value="P:methylation"/>
    <property type="evidence" value="ECO:0007669"/>
    <property type="project" value="UniProtKB-KW"/>
</dbReference>
<proteinExistence type="inferred from homology"/>
<feature type="domain" description="tRNA-specific 2-thiouridylase MnmA-like central" evidence="14">
    <location>
        <begin position="274"/>
        <end position="334"/>
    </location>
</feature>
<dbReference type="Pfam" id="PF20259">
    <property type="entry name" value="tRNA_Me_trans_M"/>
    <property type="match status" value="1"/>
</dbReference>
<keyword evidence="15" id="KW-0489">Methyltransferase</keyword>
<dbReference type="InterPro" id="IPR046885">
    <property type="entry name" value="MnmA-like_C"/>
</dbReference>
<feature type="domain" description="tRNA-specific 2-thiouridylase MnmA-like C-terminal" evidence="13">
    <location>
        <begin position="364"/>
        <end position="420"/>
    </location>
</feature>
<dbReference type="FunFam" id="2.30.30.280:FF:000001">
    <property type="entry name" value="tRNA-specific 2-thiouridylase MnmA"/>
    <property type="match status" value="1"/>
</dbReference>
<evidence type="ECO:0000256" key="11">
    <source>
        <dbReference type="ARBA" id="ARBA00049564"/>
    </source>
</evidence>
<dbReference type="CDD" id="cd01998">
    <property type="entry name" value="MnmA_TRMU-like"/>
    <property type="match status" value="1"/>
</dbReference>
<keyword evidence="6" id="KW-0819">tRNA processing</keyword>
<dbReference type="OrthoDB" id="3685at2759"/>
<dbReference type="Pfam" id="PF03054">
    <property type="entry name" value="tRNA_Me_trans"/>
    <property type="match status" value="1"/>
</dbReference>
<feature type="compositionally biased region" description="Polar residues" evidence="12">
    <location>
        <begin position="436"/>
        <end position="447"/>
    </location>
</feature>
<dbReference type="GO" id="GO:0000049">
    <property type="term" value="F:tRNA binding"/>
    <property type="evidence" value="ECO:0007669"/>
    <property type="project" value="UniProtKB-KW"/>
</dbReference>
<accession>A0A511KH25</accession>
<keyword evidence="8" id="KW-0067">ATP-binding</keyword>
<dbReference type="EC" id="2.8.1.14" evidence="3"/>
<keyword evidence="4" id="KW-0820">tRNA-binding</keyword>
<evidence type="ECO:0000313" key="15">
    <source>
        <dbReference type="EMBL" id="GEM09673.1"/>
    </source>
</evidence>
<dbReference type="NCBIfam" id="TIGR00420">
    <property type="entry name" value="trmU"/>
    <property type="match status" value="1"/>
</dbReference>
<dbReference type="Gene3D" id="2.40.30.10">
    <property type="entry name" value="Translation factors"/>
    <property type="match status" value="1"/>
</dbReference>
<evidence type="ECO:0000259" key="14">
    <source>
        <dbReference type="Pfam" id="PF20259"/>
    </source>
</evidence>
<evidence type="ECO:0000256" key="6">
    <source>
        <dbReference type="ARBA" id="ARBA00022694"/>
    </source>
</evidence>
<evidence type="ECO:0000256" key="4">
    <source>
        <dbReference type="ARBA" id="ARBA00022555"/>
    </source>
</evidence>
<keyword evidence="10" id="KW-1015">Disulfide bond</keyword>
<dbReference type="EMBL" id="BJWK01000008">
    <property type="protein sequence ID" value="GEM09673.1"/>
    <property type="molecule type" value="Genomic_DNA"/>
</dbReference>
<feature type="region of interest" description="Disordered" evidence="12">
    <location>
        <begin position="428"/>
        <end position="447"/>
    </location>
</feature>
<comment type="function">
    <text evidence="1">Catalyzes the 2-thiolation of uridine at the wobble position (U34) of mitochondrial tRNA(Lys), tRNA(Glu) and tRNA(Gln). Required for the formation of 5-taurinomethyl-2-thiouridine (tm5s2U) of mitochondrial tRNA(Lys), tRNA(Glu), and tRNA(Gln) at the wobble position. ATP is required to activate the C2 atom of the wobble base.</text>
</comment>
<keyword evidence="9" id="KW-0694">RNA-binding</keyword>
<evidence type="ECO:0000256" key="5">
    <source>
        <dbReference type="ARBA" id="ARBA00022679"/>
    </source>
</evidence>
<dbReference type="SUPFAM" id="SSF52402">
    <property type="entry name" value="Adenine nucleotide alpha hydrolases-like"/>
    <property type="match status" value="1"/>
</dbReference>
<dbReference type="PANTHER" id="PTHR11933">
    <property type="entry name" value="TRNA 5-METHYLAMINOMETHYL-2-THIOURIDYLATE -METHYLTRANSFERASE"/>
    <property type="match status" value="1"/>
</dbReference>
<dbReference type="InterPro" id="IPR046884">
    <property type="entry name" value="MnmA-like_central"/>
</dbReference>
<comment type="caution">
    <text evidence="15">The sequence shown here is derived from an EMBL/GenBank/DDBJ whole genome shotgun (WGS) entry which is preliminary data.</text>
</comment>
<dbReference type="Pfam" id="PF20258">
    <property type="entry name" value="tRNA_Me_trans_C"/>
    <property type="match status" value="1"/>
</dbReference>
<keyword evidence="5 15" id="KW-0808">Transferase</keyword>
<dbReference type="GO" id="GO:0008168">
    <property type="term" value="F:methyltransferase activity"/>
    <property type="evidence" value="ECO:0007669"/>
    <property type="project" value="UniProtKB-KW"/>
</dbReference>
<organism evidence="15 16">
    <name type="scientific">Rhodotorula toruloides</name>
    <name type="common">Yeast</name>
    <name type="synonym">Rhodosporidium toruloides</name>
    <dbReference type="NCBI Taxonomy" id="5286"/>
    <lineage>
        <taxon>Eukaryota</taxon>
        <taxon>Fungi</taxon>
        <taxon>Dikarya</taxon>
        <taxon>Basidiomycota</taxon>
        <taxon>Pucciniomycotina</taxon>
        <taxon>Microbotryomycetes</taxon>
        <taxon>Sporidiobolales</taxon>
        <taxon>Sporidiobolaceae</taxon>
        <taxon>Rhodotorula</taxon>
    </lineage>
</organism>
<dbReference type="NCBIfam" id="NF001138">
    <property type="entry name" value="PRK00143.1"/>
    <property type="match status" value="1"/>
</dbReference>
<dbReference type="Gene3D" id="3.40.50.620">
    <property type="entry name" value="HUPs"/>
    <property type="match status" value="1"/>
</dbReference>
<gene>
    <name evidence="15" type="ORF">Rt10032_c08g3690</name>
</gene>
<comment type="similarity">
    <text evidence="2">Belongs to the MnmA/TRMU family.</text>
</comment>
<dbReference type="PANTHER" id="PTHR11933:SF5">
    <property type="entry name" value="MITOCHONDRIAL TRNA-SPECIFIC 2-THIOURIDYLASE 1"/>
    <property type="match status" value="1"/>
</dbReference>
<dbReference type="GO" id="GO:0005524">
    <property type="term" value="F:ATP binding"/>
    <property type="evidence" value="ECO:0007669"/>
    <property type="project" value="UniProtKB-KW"/>
</dbReference>
<keyword evidence="7" id="KW-0547">Nucleotide-binding</keyword>
<evidence type="ECO:0000256" key="9">
    <source>
        <dbReference type="ARBA" id="ARBA00022884"/>
    </source>
</evidence>
<dbReference type="GO" id="GO:0002143">
    <property type="term" value="P:tRNA wobble position uridine thiolation"/>
    <property type="evidence" value="ECO:0007669"/>
    <property type="project" value="TreeGrafter"/>
</dbReference>
<evidence type="ECO:0000259" key="13">
    <source>
        <dbReference type="Pfam" id="PF20258"/>
    </source>
</evidence>
<protein>
    <recommendedName>
        <fullName evidence="3">tRNA-5-taurinomethyluridine 2-sulfurtransferase</fullName>
        <ecNumber evidence="3">2.8.1.14</ecNumber>
    </recommendedName>
</protein>
<dbReference type="InterPro" id="IPR023382">
    <property type="entry name" value="MnmA-like_central_sf"/>
</dbReference>
<evidence type="ECO:0000256" key="1">
    <source>
        <dbReference type="ARBA" id="ARBA00003986"/>
    </source>
</evidence>
<dbReference type="GO" id="GO:0005739">
    <property type="term" value="C:mitochondrion"/>
    <property type="evidence" value="ECO:0007669"/>
    <property type="project" value="TreeGrafter"/>
</dbReference>
<comment type="catalytic activity">
    <reaction evidence="11">
        <text>5-taurinomethyluridine(34) in tRNA + S-sulfanyl-L-cysteinyl-[protein] + AH2 + ATP = 5-taurinomethyl-2-thiouridine(34) in tRNA + L-cysteinyl-[protein] + A + AMP + diphosphate + H(+)</text>
        <dbReference type="Rhea" id="RHEA:47040"/>
        <dbReference type="Rhea" id="RHEA-COMP:10131"/>
        <dbReference type="Rhea" id="RHEA-COMP:11726"/>
        <dbReference type="Rhea" id="RHEA-COMP:11732"/>
        <dbReference type="Rhea" id="RHEA-COMP:11733"/>
        <dbReference type="ChEBI" id="CHEBI:13193"/>
        <dbReference type="ChEBI" id="CHEBI:15378"/>
        <dbReference type="ChEBI" id="CHEBI:17499"/>
        <dbReference type="ChEBI" id="CHEBI:29950"/>
        <dbReference type="ChEBI" id="CHEBI:30616"/>
        <dbReference type="ChEBI" id="CHEBI:33019"/>
        <dbReference type="ChEBI" id="CHEBI:61963"/>
        <dbReference type="ChEBI" id="CHEBI:87171"/>
        <dbReference type="ChEBI" id="CHEBI:87172"/>
        <dbReference type="ChEBI" id="CHEBI:456215"/>
        <dbReference type="EC" id="2.8.1.14"/>
    </reaction>
</comment>
<evidence type="ECO:0000256" key="8">
    <source>
        <dbReference type="ARBA" id="ARBA00022840"/>
    </source>
</evidence>
<dbReference type="GO" id="GO:0016783">
    <property type="term" value="F:sulfurtransferase activity"/>
    <property type="evidence" value="ECO:0007669"/>
    <property type="project" value="InterPro"/>
</dbReference>
<evidence type="ECO:0000313" key="16">
    <source>
        <dbReference type="Proteomes" id="UP000321518"/>
    </source>
</evidence>
<reference evidence="15 16" key="1">
    <citation type="submission" date="2019-07" db="EMBL/GenBank/DDBJ databases">
        <title>Rhodotorula toruloides NBRC10032 genome sequencing.</title>
        <authorList>
            <person name="Shida Y."/>
            <person name="Takaku H."/>
            <person name="Ogasawara W."/>
            <person name="Mori K."/>
        </authorList>
    </citation>
    <scope>NUCLEOTIDE SEQUENCE [LARGE SCALE GENOMIC DNA]</scope>
    <source>
        <strain evidence="15 16">NBRC10032</strain>
    </source>
</reference>
<dbReference type="AlphaFoldDB" id="A0A511KH25"/>